<evidence type="ECO:0000313" key="1">
    <source>
        <dbReference type="EMBL" id="OCA54461.1"/>
    </source>
</evidence>
<gene>
    <name evidence="1" type="ORF">Phpb_02372</name>
</gene>
<organism evidence="1 2">
    <name type="scientific">Photorhabdus namnaonensis</name>
    <dbReference type="NCBI Taxonomy" id="1851568"/>
    <lineage>
        <taxon>Bacteria</taxon>
        <taxon>Pseudomonadati</taxon>
        <taxon>Pseudomonadota</taxon>
        <taxon>Gammaproteobacteria</taxon>
        <taxon>Enterobacterales</taxon>
        <taxon>Morganellaceae</taxon>
        <taxon>Photorhabdus</taxon>
    </lineage>
</organism>
<protein>
    <submittedName>
        <fullName evidence="1">Uncharacterized protein</fullName>
    </submittedName>
</protein>
<comment type="caution">
    <text evidence="1">The sequence shown here is derived from an EMBL/GenBank/DDBJ whole genome shotgun (WGS) entry which is preliminary data.</text>
</comment>
<dbReference type="EMBL" id="LOIC01000070">
    <property type="protein sequence ID" value="OCA54461.1"/>
    <property type="molecule type" value="Genomic_DNA"/>
</dbReference>
<dbReference type="AlphaFoldDB" id="A0A1B8YH53"/>
<sequence length="38" mass="4648">MEISDDFAQLKSQLTAFTISQWRWADRFSSWDFYHSVF</sequence>
<proteinExistence type="predicted"/>
<reference evidence="2" key="1">
    <citation type="submission" date="2015-11" db="EMBL/GenBank/DDBJ databases">
        <authorList>
            <person name="Tobias N.J."/>
            <person name="Mishra B."/>
            <person name="Gupta D.K."/>
            <person name="Thines M."/>
            <person name="Stinear T.P."/>
            <person name="Bode H.B."/>
        </authorList>
    </citation>
    <scope>NUCLEOTIDE SEQUENCE [LARGE SCALE GENOMIC DNA]</scope>
    <source>
        <strain evidence="2">PB45.5</strain>
    </source>
</reference>
<keyword evidence="2" id="KW-1185">Reference proteome</keyword>
<evidence type="ECO:0000313" key="2">
    <source>
        <dbReference type="Proteomes" id="UP000092665"/>
    </source>
</evidence>
<accession>A0A1B8YH53</accession>
<name>A0A1B8YH53_9GAMM</name>
<dbReference type="Proteomes" id="UP000092665">
    <property type="component" value="Unassembled WGS sequence"/>
</dbReference>